<feature type="compositionally biased region" description="Basic residues" evidence="1">
    <location>
        <begin position="158"/>
        <end position="169"/>
    </location>
</feature>
<dbReference type="Proteomes" id="UP000237144">
    <property type="component" value="Unassembled WGS sequence"/>
</dbReference>
<organism evidence="3 4">
    <name type="scientific">Rhodotorula taiwanensis</name>
    <dbReference type="NCBI Taxonomy" id="741276"/>
    <lineage>
        <taxon>Eukaryota</taxon>
        <taxon>Fungi</taxon>
        <taxon>Dikarya</taxon>
        <taxon>Basidiomycota</taxon>
        <taxon>Pucciniomycotina</taxon>
        <taxon>Microbotryomycetes</taxon>
        <taxon>Sporidiobolales</taxon>
        <taxon>Sporidiobolaceae</taxon>
        <taxon>Rhodotorula</taxon>
    </lineage>
</organism>
<dbReference type="OrthoDB" id="2528865at2759"/>
<proteinExistence type="predicted"/>
<gene>
    <name evidence="3" type="ORF">BMF94_1275</name>
</gene>
<comment type="caution">
    <text evidence="3">The sequence shown here is derived from an EMBL/GenBank/DDBJ whole genome shotgun (WGS) entry which is preliminary data.</text>
</comment>
<accession>A0A2S5BFX7</accession>
<evidence type="ECO:0000313" key="4">
    <source>
        <dbReference type="Proteomes" id="UP000237144"/>
    </source>
</evidence>
<name>A0A2S5BFX7_9BASI</name>
<evidence type="ECO:0000256" key="2">
    <source>
        <dbReference type="SAM" id="Phobius"/>
    </source>
</evidence>
<feature type="compositionally biased region" description="Basic and acidic residues" evidence="1">
    <location>
        <begin position="142"/>
        <end position="157"/>
    </location>
</feature>
<keyword evidence="2" id="KW-0812">Transmembrane</keyword>
<protein>
    <submittedName>
        <fullName evidence="3">Uncharacterized protein</fullName>
    </submittedName>
</protein>
<feature type="compositionally biased region" description="Low complexity" evidence="1">
    <location>
        <begin position="109"/>
        <end position="125"/>
    </location>
</feature>
<feature type="region of interest" description="Disordered" evidence="1">
    <location>
        <begin position="94"/>
        <end position="267"/>
    </location>
</feature>
<reference evidence="3 4" key="1">
    <citation type="journal article" date="2018" name="Front. Microbiol.">
        <title>Prospects for Fungal Bioremediation of Acidic Radioactive Waste Sites: Characterization and Genome Sequence of Rhodotorula taiwanensis MD1149.</title>
        <authorList>
            <person name="Tkavc R."/>
            <person name="Matrosova V.Y."/>
            <person name="Grichenko O.E."/>
            <person name="Gostincar C."/>
            <person name="Volpe R.P."/>
            <person name="Klimenkova P."/>
            <person name="Gaidamakova E.K."/>
            <person name="Zhou C.E."/>
            <person name="Stewart B.J."/>
            <person name="Lyman M.G."/>
            <person name="Malfatti S.A."/>
            <person name="Rubinfeld B."/>
            <person name="Courtot M."/>
            <person name="Singh J."/>
            <person name="Dalgard C.L."/>
            <person name="Hamilton T."/>
            <person name="Frey K.G."/>
            <person name="Gunde-Cimerman N."/>
            <person name="Dugan L."/>
            <person name="Daly M.J."/>
        </authorList>
    </citation>
    <scope>NUCLEOTIDE SEQUENCE [LARGE SCALE GENOMIC DNA]</scope>
    <source>
        <strain evidence="3 4">MD1149</strain>
    </source>
</reference>
<evidence type="ECO:0000313" key="3">
    <source>
        <dbReference type="EMBL" id="POY75653.1"/>
    </source>
</evidence>
<evidence type="ECO:0000256" key="1">
    <source>
        <dbReference type="SAM" id="MobiDB-lite"/>
    </source>
</evidence>
<keyword evidence="2" id="KW-1133">Transmembrane helix</keyword>
<feature type="compositionally biased region" description="Basic and acidic residues" evidence="1">
    <location>
        <begin position="179"/>
        <end position="188"/>
    </location>
</feature>
<dbReference type="EMBL" id="PJQD01000013">
    <property type="protein sequence ID" value="POY75653.1"/>
    <property type="molecule type" value="Genomic_DNA"/>
</dbReference>
<keyword evidence="4" id="KW-1185">Reference proteome</keyword>
<keyword evidence="2" id="KW-0472">Membrane</keyword>
<sequence length="267" mass="28251">MADTLLSPAKHELSGTGSLAGAVLRRLVLTQADLPEGIQFLPSLFRLMACLLFLPVAMLTLVDLIGWIFFKAVLRPLGYTSTIRFKDPEPPSLLFAPGVDTSRPASPASSSGILPSEESSSSGSSDAYPSPAFSDNLSLPDVDVHSSSHSSDADRRPKTNRKKSKKSSRNGHYSEDDETSYRMSRDRAPSVGLDGPLFGDETDGAMTPGVESDSGDYLTSARGLPVGSDFTSQRSARGDGVPRGGFKLGLTEVTSRPTAATVPEADA</sequence>
<dbReference type="AlphaFoldDB" id="A0A2S5BFX7"/>
<feature type="transmembrane region" description="Helical" evidence="2">
    <location>
        <begin position="44"/>
        <end position="70"/>
    </location>
</feature>